<dbReference type="EMBL" id="GL376634">
    <property type="status" value="NOT_ANNOTATED_CDS"/>
    <property type="molecule type" value="Genomic_DNA"/>
</dbReference>
<dbReference type="InParanoid" id="K3WAK8"/>
<dbReference type="SUPFAM" id="SSF52833">
    <property type="entry name" value="Thioredoxin-like"/>
    <property type="match status" value="1"/>
</dbReference>
<reference evidence="3" key="1">
    <citation type="journal article" date="2010" name="Genome Biol.">
        <title>Genome sequence of the necrotrophic plant pathogen Pythium ultimum reveals original pathogenicity mechanisms and effector repertoire.</title>
        <authorList>
            <person name="Levesque C.A."/>
            <person name="Brouwer H."/>
            <person name="Cano L."/>
            <person name="Hamilton J.P."/>
            <person name="Holt C."/>
            <person name="Huitema E."/>
            <person name="Raffaele S."/>
            <person name="Robideau G.P."/>
            <person name="Thines M."/>
            <person name="Win J."/>
            <person name="Zerillo M.M."/>
            <person name="Beakes G.W."/>
            <person name="Boore J.L."/>
            <person name="Busam D."/>
            <person name="Dumas B."/>
            <person name="Ferriera S."/>
            <person name="Fuerstenberg S.I."/>
            <person name="Gachon C.M."/>
            <person name="Gaulin E."/>
            <person name="Govers F."/>
            <person name="Grenville-Briggs L."/>
            <person name="Horner N."/>
            <person name="Hostetler J."/>
            <person name="Jiang R.H."/>
            <person name="Johnson J."/>
            <person name="Krajaejun T."/>
            <person name="Lin H."/>
            <person name="Meijer H.J."/>
            <person name="Moore B."/>
            <person name="Morris P."/>
            <person name="Phuntmart V."/>
            <person name="Puiu D."/>
            <person name="Shetty J."/>
            <person name="Stajich J.E."/>
            <person name="Tripathy S."/>
            <person name="Wawra S."/>
            <person name="van West P."/>
            <person name="Whitty B.R."/>
            <person name="Coutinho P.M."/>
            <person name="Henrissat B."/>
            <person name="Martin F."/>
            <person name="Thomas P.D."/>
            <person name="Tyler B.M."/>
            <person name="De Vries R.P."/>
            <person name="Kamoun S."/>
            <person name="Yandell M."/>
            <person name="Tisserat N."/>
            <person name="Buell C.R."/>
        </authorList>
    </citation>
    <scope>NUCLEOTIDE SEQUENCE</scope>
    <source>
        <strain evidence="3">DAOM:BR144</strain>
    </source>
</reference>
<reference evidence="3" key="2">
    <citation type="submission" date="2010-04" db="EMBL/GenBank/DDBJ databases">
        <authorList>
            <person name="Buell R."/>
            <person name="Hamilton J."/>
            <person name="Hostetler J."/>
        </authorList>
    </citation>
    <scope>NUCLEOTIDE SEQUENCE [LARGE SCALE GENOMIC DNA]</scope>
    <source>
        <strain evidence="3">DAOM:BR144</strain>
    </source>
</reference>
<protein>
    <recommendedName>
        <fullName evidence="1">Thioredoxin domain-containing protein</fullName>
    </recommendedName>
</protein>
<feature type="domain" description="Thioredoxin" evidence="1">
    <location>
        <begin position="5"/>
        <end position="161"/>
    </location>
</feature>
<dbReference type="InterPro" id="IPR012336">
    <property type="entry name" value="Thioredoxin-like_fold"/>
</dbReference>
<keyword evidence="3" id="KW-1185">Reference proteome</keyword>
<dbReference type="PANTHER" id="PTHR46762">
    <property type="entry name" value="NUCLEOREDOXIN-LIKE PROTEIN 2"/>
    <property type="match status" value="1"/>
</dbReference>
<dbReference type="Proteomes" id="UP000019132">
    <property type="component" value="Unassembled WGS sequence"/>
</dbReference>
<organism evidence="2 3">
    <name type="scientific">Globisporangium ultimum (strain ATCC 200006 / CBS 805.95 / DAOM BR144)</name>
    <name type="common">Pythium ultimum</name>
    <dbReference type="NCBI Taxonomy" id="431595"/>
    <lineage>
        <taxon>Eukaryota</taxon>
        <taxon>Sar</taxon>
        <taxon>Stramenopiles</taxon>
        <taxon>Oomycota</taxon>
        <taxon>Peronosporomycetes</taxon>
        <taxon>Pythiales</taxon>
        <taxon>Pythiaceae</taxon>
        <taxon>Globisporangium</taxon>
    </lineage>
</organism>
<reference evidence="2" key="3">
    <citation type="submission" date="2015-02" db="UniProtKB">
        <authorList>
            <consortium name="EnsemblProtists"/>
        </authorList>
    </citation>
    <scope>IDENTIFICATION</scope>
    <source>
        <strain evidence="2">DAOM BR144</strain>
    </source>
</reference>
<sequence>MSESLFKGVELVNAKGETIQGDVAVRGKNVVLYFAADWCPDCRNLQPSLNDFYARVNAETPQLELVFVGSDRTEEDQRAHFQDKQGPWWAVPFASEFRSELKRRYRVCVRREQEAVGVTDIKAGIPTLVLVQQNGELIRLFNDKELETDGLQPLEDLLVKV</sequence>
<name>K3WAK8_GLOUD</name>
<dbReference type="HOGENOM" id="CLU_116457_0_0_1"/>
<dbReference type="EnsemblProtists" id="PYU1_T001999">
    <property type="protein sequence ID" value="PYU1_T001999"/>
    <property type="gene ID" value="PYU1_G001997"/>
</dbReference>
<dbReference type="VEuPathDB" id="FungiDB:PYU1_G001997"/>
<dbReference type="InterPro" id="IPR029519">
    <property type="entry name" value="RdCVF2"/>
</dbReference>
<dbReference type="Pfam" id="PF13905">
    <property type="entry name" value="Thioredoxin_8"/>
    <property type="match status" value="1"/>
</dbReference>
<evidence type="ECO:0000313" key="3">
    <source>
        <dbReference type="Proteomes" id="UP000019132"/>
    </source>
</evidence>
<evidence type="ECO:0000259" key="1">
    <source>
        <dbReference type="PROSITE" id="PS51352"/>
    </source>
</evidence>
<proteinExistence type="predicted"/>
<dbReference type="PANTHER" id="PTHR46762:SF1">
    <property type="entry name" value="NUCLEOREDOXIN-LIKE PROTEIN 2"/>
    <property type="match status" value="1"/>
</dbReference>
<dbReference type="Gene3D" id="3.40.30.10">
    <property type="entry name" value="Glutaredoxin"/>
    <property type="match status" value="1"/>
</dbReference>
<dbReference type="OMA" id="AREDIMM"/>
<dbReference type="GO" id="GO:0045494">
    <property type="term" value="P:photoreceptor cell maintenance"/>
    <property type="evidence" value="ECO:0007669"/>
    <property type="project" value="InterPro"/>
</dbReference>
<dbReference type="eggNOG" id="KOG2501">
    <property type="taxonomic scope" value="Eukaryota"/>
</dbReference>
<dbReference type="STRING" id="431595.K3WAK8"/>
<evidence type="ECO:0000313" key="2">
    <source>
        <dbReference type="EnsemblProtists" id="PYU1_T001999"/>
    </source>
</evidence>
<dbReference type="InterPro" id="IPR013766">
    <property type="entry name" value="Thioredoxin_domain"/>
</dbReference>
<accession>K3WAK8</accession>
<dbReference type="AlphaFoldDB" id="K3WAK8"/>
<dbReference type="PROSITE" id="PS51352">
    <property type="entry name" value="THIOREDOXIN_2"/>
    <property type="match status" value="1"/>
</dbReference>
<dbReference type="InterPro" id="IPR036249">
    <property type="entry name" value="Thioredoxin-like_sf"/>
</dbReference>